<reference evidence="1 2" key="1">
    <citation type="submission" date="2019-03" db="EMBL/GenBank/DDBJ databases">
        <title>Genomic Encyclopedia of Type Strains, Phase IV (KMG-V): Genome sequencing to study the core and pangenomes of soil and plant-associated prokaryotes.</title>
        <authorList>
            <person name="Whitman W."/>
        </authorList>
    </citation>
    <scope>NUCLEOTIDE SEQUENCE [LARGE SCALE GENOMIC DNA]</scope>
    <source>
        <strain evidence="1 2">Gr42</strain>
    </source>
</reference>
<organism evidence="1 2">
    <name type="scientific">Rhizobium azibense</name>
    <dbReference type="NCBI Taxonomy" id="1136135"/>
    <lineage>
        <taxon>Bacteria</taxon>
        <taxon>Pseudomonadati</taxon>
        <taxon>Pseudomonadota</taxon>
        <taxon>Alphaproteobacteria</taxon>
        <taxon>Hyphomicrobiales</taxon>
        <taxon>Rhizobiaceae</taxon>
        <taxon>Rhizobium/Agrobacterium group</taxon>
        <taxon>Rhizobium</taxon>
    </lineage>
</organism>
<evidence type="ECO:0000313" key="1">
    <source>
        <dbReference type="EMBL" id="TCU27655.1"/>
    </source>
</evidence>
<protein>
    <submittedName>
        <fullName evidence="1">Uncharacterized protein</fullName>
    </submittedName>
</protein>
<name>A0A4V2VC74_9HYPH</name>
<dbReference type="Proteomes" id="UP000295547">
    <property type="component" value="Unassembled WGS sequence"/>
</dbReference>
<dbReference type="EMBL" id="SMBJ01000003">
    <property type="protein sequence ID" value="TCU27655.1"/>
    <property type="molecule type" value="Genomic_DNA"/>
</dbReference>
<keyword evidence="2" id="KW-1185">Reference proteome</keyword>
<gene>
    <name evidence="1" type="ORF">EV130_10358</name>
</gene>
<accession>A0A4V2VC74</accession>
<sequence length="51" mass="5587">MVLAKPCIVTYDAGYKRVSVDCMSAKVARVATVAGDNQLSARLSPQEPYRR</sequence>
<evidence type="ECO:0000313" key="2">
    <source>
        <dbReference type="Proteomes" id="UP000295547"/>
    </source>
</evidence>
<dbReference type="AlphaFoldDB" id="A0A4V2VC74"/>
<comment type="caution">
    <text evidence="1">The sequence shown here is derived from an EMBL/GenBank/DDBJ whole genome shotgun (WGS) entry which is preliminary data.</text>
</comment>
<proteinExistence type="predicted"/>